<gene>
    <name evidence="1" type="ORF">ACOLOM_LOCUS3554</name>
</gene>
<organism evidence="1 2">
    <name type="scientific">Acaulospora colombiana</name>
    <dbReference type="NCBI Taxonomy" id="27376"/>
    <lineage>
        <taxon>Eukaryota</taxon>
        <taxon>Fungi</taxon>
        <taxon>Fungi incertae sedis</taxon>
        <taxon>Mucoromycota</taxon>
        <taxon>Glomeromycotina</taxon>
        <taxon>Glomeromycetes</taxon>
        <taxon>Diversisporales</taxon>
        <taxon>Acaulosporaceae</taxon>
        <taxon>Acaulospora</taxon>
    </lineage>
</organism>
<evidence type="ECO:0000313" key="1">
    <source>
        <dbReference type="EMBL" id="CAG8518666.1"/>
    </source>
</evidence>
<name>A0ACA9L9R7_9GLOM</name>
<protein>
    <submittedName>
        <fullName evidence="1">14317_t:CDS:1</fullName>
    </submittedName>
</protein>
<accession>A0ACA9L9R7</accession>
<keyword evidence="2" id="KW-1185">Reference proteome</keyword>
<sequence>MEKLQSMLFRPKIAEAVRCSNFTTAADILHHNERDLAKKLNLSGREVSELVNTIVREMIPYPPKNALMLLKDGTHRALSTGDKQIDKIIGGGILSKGITEIVGESSVGKTQLCLQLCLTVQLPEKLGGLNGGAVYISTEGNFHLRLSDLETQRNVLDNQLSILISSNNIRLIVIDSVTANFRTFETTEIPNFRQRALEISQMGIQLKEISDRFNAPVVCVNQVSDNFIIDETYGEDDSDAHYEYNYYQKQLLIGDGTKVPALGLMWSSVINARIVLSRPKRFLTEEGSINDNGPRTIALMMAPHAPRRFGEYYIDGSGVHGLVN</sequence>
<comment type="caution">
    <text evidence="1">The sequence shown here is derived from an EMBL/GenBank/DDBJ whole genome shotgun (WGS) entry which is preliminary data.</text>
</comment>
<evidence type="ECO:0000313" key="2">
    <source>
        <dbReference type="Proteomes" id="UP000789525"/>
    </source>
</evidence>
<dbReference type="EMBL" id="CAJVPT010005285">
    <property type="protein sequence ID" value="CAG8518666.1"/>
    <property type="molecule type" value="Genomic_DNA"/>
</dbReference>
<dbReference type="Proteomes" id="UP000789525">
    <property type="component" value="Unassembled WGS sequence"/>
</dbReference>
<proteinExistence type="predicted"/>
<reference evidence="1" key="1">
    <citation type="submission" date="2021-06" db="EMBL/GenBank/DDBJ databases">
        <authorList>
            <person name="Kallberg Y."/>
            <person name="Tangrot J."/>
            <person name="Rosling A."/>
        </authorList>
    </citation>
    <scope>NUCLEOTIDE SEQUENCE</scope>
    <source>
        <strain evidence="1">CL356</strain>
    </source>
</reference>